<gene>
    <name evidence="1" type="ORF">CJ231_01675</name>
</gene>
<dbReference type="Proteomes" id="UP000235564">
    <property type="component" value="Unassembled WGS sequence"/>
</dbReference>
<accession>A0A2N6QTZ0</accession>
<reference evidence="1 2" key="1">
    <citation type="submission" date="2017-09" db="EMBL/GenBank/DDBJ databases">
        <title>Bacterial strain isolated from the female urinary microbiota.</title>
        <authorList>
            <person name="Thomas-White K."/>
            <person name="Kumar N."/>
            <person name="Forster S."/>
            <person name="Putonti C."/>
            <person name="Lawley T."/>
            <person name="Wolfe A.J."/>
        </authorList>
    </citation>
    <scope>NUCLEOTIDE SEQUENCE [LARGE SCALE GENOMIC DNA]</scope>
    <source>
        <strain evidence="1 2">UMB0536</strain>
    </source>
</reference>
<proteinExistence type="predicted"/>
<organism evidence="1 2">
    <name type="scientific">Hoylesella buccalis</name>
    <dbReference type="NCBI Taxonomy" id="28127"/>
    <lineage>
        <taxon>Bacteria</taxon>
        <taxon>Pseudomonadati</taxon>
        <taxon>Bacteroidota</taxon>
        <taxon>Bacteroidia</taxon>
        <taxon>Bacteroidales</taxon>
        <taxon>Prevotellaceae</taxon>
        <taxon>Hoylesella</taxon>
    </lineage>
</organism>
<evidence type="ECO:0000313" key="1">
    <source>
        <dbReference type="EMBL" id="PMC25513.1"/>
    </source>
</evidence>
<dbReference type="EMBL" id="PNGJ01000001">
    <property type="protein sequence ID" value="PMC25513.1"/>
    <property type="molecule type" value="Genomic_DNA"/>
</dbReference>
<evidence type="ECO:0000313" key="2">
    <source>
        <dbReference type="Proteomes" id="UP000235564"/>
    </source>
</evidence>
<name>A0A2N6QTZ0_9BACT</name>
<dbReference type="AlphaFoldDB" id="A0A2N6QTZ0"/>
<protein>
    <submittedName>
        <fullName evidence="1">Uncharacterized protein</fullName>
    </submittedName>
</protein>
<sequence length="73" mass="8140">MTSCTPYRGKSKRNTMTAKCFCPYRTQLPQRIPVPGCCPGLYAFGLSARGALRHPTSEGKEGLLKVYKLFVKK</sequence>
<comment type="caution">
    <text evidence="1">The sequence shown here is derived from an EMBL/GenBank/DDBJ whole genome shotgun (WGS) entry which is preliminary data.</text>
</comment>